<dbReference type="eggNOG" id="ENOG502T6DQ">
    <property type="taxonomic scope" value="Eukaryota"/>
</dbReference>
<dbReference type="HOGENOM" id="CLU_449855_0_0_1"/>
<name>G8YFF2_PICSO</name>
<keyword evidence="2" id="KW-1185">Reference proteome</keyword>
<organism evidence="1 2">
    <name type="scientific">Pichia sorbitophila (strain ATCC MYA-4447 / BCRC 22081 / CBS 7064 / NBRC 10061 / NRRL Y-12695)</name>
    <name type="common">Hybrid yeast</name>
    <dbReference type="NCBI Taxonomy" id="559304"/>
    <lineage>
        <taxon>Eukaryota</taxon>
        <taxon>Fungi</taxon>
        <taxon>Dikarya</taxon>
        <taxon>Ascomycota</taxon>
        <taxon>Saccharomycotina</taxon>
        <taxon>Pichiomycetes</taxon>
        <taxon>Debaryomycetaceae</taxon>
        <taxon>Millerozyma</taxon>
    </lineage>
</organism>
<accession>G8YFF2</accession>
<gene>
    <name evidence="1" type="primary">Piso0_002580</name>
    <name evidence="1" type="ORF">GNLVRS01_PISO0I13274g</name>
</gene>
<protein>
    <submittedName>
        <fullName evidence="1">Piso0_002580 protein</fullName>
    </submittedName>
</protein>
<dbReference type="OrthoDB" id="4093184at2759"/>
<dbReference type="EMBL" id="FO082051">
    <property type="protein sequence ID" value="CCE81901.1"/>
    <property type="molecule type" value="Genomic_DNA"/>
</dbReference>
<dbReference type="Proteomes" id="UP000005222">
    <property type="component" value="Chromosome I"/>
</dbReference>
<dbReference type="OMA" id="RYNERHE"/>
<evidence type="ECO:0000313" key="1">
    <source>
        <dbReference type="EMBL" id="CCE81901.1"/>
    </source>
</evidence>
<proteinExistence type="predicted"/>
<reference evidence="1 2" key="1">
    <citation type="journal article" date="2012" name="G3 (Bethesda)">
        <title>Pichia sorbitophila, an interspecies yeast hybrid reveals early steps of genome resolution following polyploidization.</title>
        <authorList>
            <person name="Leh Louis V."/>
            <person name="Despons L."/>
            <person name="Friedrich A."/>
            <person name="Martin T."/>
            <person name="Durrens P."/>
            <person name="Casaregola S."/>
            <person name="Neuveglise C."/>
            <person name="Fairhead C."/>
            <person name="Marck C."/>
            <person name="Cruz J.A."/>
            <person name="Straub M.L."/>
            <person name="Kugler V."/>
            <person name="Sacerdot C."/>
            <person name="Uzunov Z."/>
            <person name="Thierry A."/>
            <person name="Weiss S."/>
            <person name="Bleykasten C."/>
            <person name="De Montigny J."/>
            <person name="Jacques N."/>
            <person name="Jung P."/>
            <person name="Lemaire M."/>
            <person name="Mallet S."/>
            <person name="Morel G."/>
            <person name="Richard G.F."/>
            <person name="Sarkar A."/>
            <person name="Savel G."/>
            <person name="Schacherer J."/>
            <person name="Seret M.L."/>
            <person name="Talla E."/>
            <person name="Samson G."/>
            <person name="Jubin C."/>
            <person name="Poulain J."/>
            <person name="Vacherie B."/>
            <person name="Barbe V."/>
            <person name="Pelletier E."/>
            <person name="Sherman D.J."/>
            <person name="Westhof E."/>
            <person name="Weissenbach J."/>
            <person name="Baret P.V."/>
            <person name="Wincker P."/>
            <person name="Gaillardin C."/>
            <person name="Dujon B."/>
            <person name="Souciet J.L."/>
        </authorList>
    </citation>
    <scope>NUCLEOTIDE SEQUENCE [LARGE SCALE GENOMIC DNA]</scope>
    <source>
        <strain evidence="2">ATCC MYA-4447 / BCRC 22081 / CBS 7064 / NBRC 10061 / NRRL Y-12695</strain>
    </source>
</reference>
<sequence length="607" mass="69974">MVSGFDHSTPDSIGFANSGEFLGIINTFSKDLSSRGTGLLDESPTVFSDQLDSLTDYCFEIKSILKKFELKSHHVLWLVLLDDFIQTLLRFQHHFEKLETSISGGQEFANQFEVMENKLGYILSTCHSTLVEFFSNISYDFYHFFMTEPHGQSLLSRIISITGNVLTLISSDNESVMSYICNGTEILSSVDMYFYALSNKMMRIEKGPSSNFFSSTFHVLGQLIRAIYLLGESRLLTKYIETDTQVGPIITPVLPLEVLKETRVNLNSLLKYYKYTAFCLVELAVRYKDSIDHSYTLKADIYFKILLNFPNQRSYEKFDLNSLNSERRYSLDTTKTHNYAIQRQLLERQEISLLYIINYLLSLTDVKDFIESENYFKSELWFIRNSLYSSNSDEIHRSTSRLGSTSSSLGSISSQANMSEWSAMRRDSVQGRQVTHKYISSILLQGSYKEKLVLIIKFCDHLNSTPFTLPSFSEVKYGDSYESEFQHLVSIMDERKYPGKIVYTNSLQKIFRLLKLLAVKHLVYNGGYNKIPENYIINVFRSNESFSESLKVKNLINCQRLNNNDGEVIYAFDRDMGKNHDCKNEIKKQLEVLDRIKSLNGLSNLLN</sequence>
<dbReference type="InParanoid" id="G8YFF2"/>
<dbReference type="AlphaFoldDB" id="G8YFF2"/>
<evidence type="ECO:0000313" key="2">
    <source>
        <dbReference type="Proteomes" id="UP000005222"/>
    </source>
</evidence>